<name>A0A645ERU9_9ZZZZ</name>
<protein>
    <recommendedName>
        <fullName evidence="2">DUF2345 domain-containing protein</fullName>
    </recommendedName>
</protein>
<evidence type="ECO:0000313" key="3">
    <source>
        <dbReference type="EMBL" id="MPN04176.1"/>
    </source>
</evidence>
<feature type="region of interest" description="Disordered" evidence="1">
    <location>
        <begin position="1"/>
        <end position="22"/>
    </location>
</feature>
<sequence>MSATACHGANTDTGQGGGIKATLGGTGTVPAWSQPQLHLSAPAGIALLTPEHHILAAGKHLTIATGHDTNFVAQGNHSLAVKDGLAIFTAGQATDKQKPNQETGIHLHAASGAVSLQSQSGKTTAAADKKVTFASTTGKLTAGAKQKILATAQGAYLKIEGGNIELHAPKKVEFKASKKEWTGPKSAAVELPSSPSAGELNLAQTNITEKTSYSQRLNVAGLIGGDPQNGALYANMPYEAYNEQGQKIAAGQLSVEGTTGTIRTPQPEKVKVLISQGDWLFFQDVNHL</sequence>
<dbReference type="InterPro" id="IPR018769">
    <property type="entry name" value="VgrG2_DUF2345"/>
</dbReference>
<proteinExistence type="predicted"/>
<accession>A0A645ERU9</accession>
<comment type="caution">
    <text evidence="3">The sequence shown here is derived from an EMBL/GenBank/DDBJ whole genome shotgun (WGS) entry which is preliminary data.</text>
</comment>
<feature type="domain" description="DUF2345" evidence="2">
    <location>
        <begin position="25"/>
        <end position="185"/>
    </location>
</feature>
<dbReference type="AlphaFoldDB" id="A0A645ERU9"/>
<organism evidence="3">
    <name type="scientific">bioreactor metagenome</name>
    <dbReference type="NCBI Taxonomy" id="1076179"/>
    <lineage>
        <taxon>unclassified sequences</taxon>
        <taxon>metagenomes</taxon>
        <taxon>ecological metagenomes</taxon>
    </lineage>
</organism>
<reference evidence="3" key="1">
    <citation type="submission" date="2019-08" db="EMBL/GenBank/DDBJ databases">
        <authorList>
            <person name="Kucharzyk K."/>
            <person name="Murdoch R.W."/>
            <person name="Higgins S."/>
            <person name="Loffler F."/>
        </authorList>
    </citation>
    <scope>NUCLEOTIDE SEQUENCE</scope>
</reference>
<dbReference type="Pfam" id="PF10106">
    <property type="entry name" value="DUF2345"/>
    <property type="match status" value="1"/>
</dbReference>
<gene>
    <name evidence="3" type="ORF">SDC9_151412</name>
</gene>
<evidence type="ECO:0000256" key="1">
    <source>
        <dbReference type="SAM" id="MobiDB-lite"/>
    </source>
</evidence>
<evidence type="ECO:0000259" key="2">
    <source>
        <dbReference type="Pfam" id="PF10106"/>
    </source>
</evidence>
<dbReference type="EMBL" id="VSSQ01050111">
    <property type="protein sequence ID" value="MPN04176.1"/>
    <property type="molecule type" value="Genomic_DNA"/>
</dbReference>